<keyword evidence="1" id="KW-0963">Cytoplasm</keyword>
<evidence type="ECO:0008006" key="6">
    <source>
        <dbReference type="Google" id="ProtNLM"/>
    </source>
</evidence>
<protein>
    <recommendedName>
        <fullName evidence="6">SMC-Scp complex subunit ScpB</fullName>
    </recommendedName>
</protein>
<organism evidence="5">
    <name type="scientific">marine metagenome</name>
    <dbReference type="NCBI Taxonomy" id="408172"/>
    <lineage>
        <taxon>unclassified sequences</taxon>
        <taxon>metagenomes</taxon>
        <taxon>ecological metagenomes</taxon>
    </lineage>
</organism>
<dbReference type="InterPro" id="IPR036388">
    <property type="entry name" value="WH-like_DNA-bd_sf"/>
</dbReference>
<dbReference type="PANTHER" id="PTHR34298:SF2">
    <property type="entry name" value="SEGREGATION AND CONDENSATION PROTEIN B"/>
    <property type="match status" value="1"/>
</dbReference>
<evidence type="ECO:0000313" key="5">
    <source>
        <dbReference type="EMBL" id="SUZ83210.1"/>
    </source>
</evidence>
<dbReference type="InterPro" id="IPR005234">
    <property type="entry name" value="ScpB_csome_segregation"/>
</dbReference>
<dbReference type="NCBIfam" id="TIGR00281">
    <property type="entry name" value="SMC-Scp complex subunit ScpB"/>
    <property type="match status" value="1"/>
</dbReference>
<dbReference type="AlphaFoldDB" id="A0A381QVN6"/>
<dbReference type="PANTHER" id="PTHR34298">
    <property type="entry name" value="SEGREGATION AND CONDENSATION PROTEIN B"/>
    <property type="match status" value="1"/>
</dbReference>
<dbReference type="PIRSF" id="PIRSF019345">
    <property type="entry name" value="ScpB"/>
    <property type="match status" value="1"/>
</dbReference>
<dbReference type="Gene3D" id="1.10.10.10">
    <property type="entry name" value="Winged helix-like DNA-binding domain superfamily/Winged helix DNA-binding domain"/>
    <property type="match status" value="2"/>
</dbReference>
<accession>A0A381QVN6</accession>
<dbReference type="SUPFAM" id="SSF46785">
    <property type="entry name" value="Winged helix' DNA-binding domain"/>
    <property type="match status" value="2"/>
</dbReference>
<proteinExistence type="predicted"/>
<feature type="non-terminal residue" evidence="5">
    <location>
        <position position="1"/>
    </location>
</feature>
<keyword evidence="2" id="KW-0132">Cell division</keyword>
<keyword evidence="4" id="KW-0131">Cell cycle</keyword>
<evidence type="ECO:0000256" key="1">
    <source>
        <dbReference type="ARBA" id="ARBA00022490"/>
    </source>
</evidence>
<reference evidence="5" key="1">
    <citation type="submission" date="2018-05" db="EMBL/GenBank/DDBJ databases">
        <authorList>
            <person name="Lanie J.A."/>
            <person name="Ng W.-L."/>
            <person name="Kazmierczak K.M."/>
            <person name="Andrzejewski T.M."/>
            <person name="Davidsen T.M."/>
            <person name="Wayne K.J."/>
            <person name="Tettelin H."/>
            <person name="Glass J.I."/>
            <person name="Rusch D."/>
            <person name="Podicherti R."/>
            <person name="Tsui H.-C.T."/>
            <person name="Winkler M.E."/>
        </authorList>
    </citation>
    <scope>NUCLEOTIDE SEQUENCE</scope>
</reference>
<dbReference type="Pfam" id="PF04079">
    <property type="entry name" value="SMC_ScpB"/>
    <property type="match status" value="1"/>
</dbReference>
<evidence type="ECO:0000256" key="4">
    <source>
        <dbReference type="ARBA" id="ARBA00023306"/>
    </source>
</evidence>
<dbReference type="EMBL" id="UINC01001540">
    <property type="protein sequence ID" value="SUZ83210.1"/>
    <property type="molecule type" value="Genomic_DNA"/>
</dbReference>
<dbReference type="GO" id="GO:0051301">
    <property type="term" value="P:cell division"/>
    <property type="evidence" value="ECO:0007669"/>
    <property type="project" value="UniProtKB-KW"/>
</dbReference>
<evidence type="ECO:0000256" key="2">
    <source>
        <dbReference type="ARBA" id="ARBA00022618"/>
    </source>
</evidence>
<dbReference type="InterPro" id="IPR036390">
    <property type="entry name" value="WH_DNA-bd_sf"/>
</dbReference>
<sequence>VEALLFASEEVLTQAKLNVCFDDGTVPSLPDVVETLKKEYEKSERAFSIEKVAGGFRLTTLVEYAPWVRRLFTRVGKTPLSQAALETLAVVAYKGPASRAVVESIRGVNSAGVIKTLLERKLIKISGRAKGPGRPLLYSVTEQFLLSFGLNATSDLPKLKEISELIAEGTDDVVTEEDFQPAEDEAD</sequence>
<gene>
    <name evidence="5" type="ORF">METZ01_LOCUS36064</name>
</gene>
<name>A0A381QVN6_9ZZZZ</name>
<evidence type="ECO:0000256" key="3">
    <source>
        <dbReference type="ARBA" id="ARBA00022829"/>
    </source>
</evidence>
<dbReference type="GO" id="GO:0051304">
    <property type="term" value="P:chromosome separation"/>
    <property type="evidence" value="ECO:0007669"/>
    <property type="project" value="InterPro"/>
</dbReference>
<keyword evidence="3" id="KW-0159">Chromosome partition</keyword>